<dbReference type="EMBL" id="FJOG01000021">
    <property type="protein sequence ID" value="CZR62632.1"/>
    <property type="molecule type" value="Genomic_DNA"/>
</dbReference>
<evidence type="ECO:0000256" key="2">
    <source>
        <dbReference type="ARBA" id="ARBA00022723"/>
    </source>
</evidence>
<feature type="domain" description="Amidohydrolase-related" evidence="5">
    <location>
        <begin position="58"/>
        <end position="164"/>
    </location>
</feature>
<organism evidence="6 7">
    <name type="scientific">Phialocephala subalpina</name>
    <dbReference type="NCBI Taxonomy" id="576137"/>
    <lineage>
        <taxon>Eukaryota</taxon>
        <taxon>Fungi</taxon>
        <taxon>Dikarya</taxon>
        <taxon>Ascomycota</taxon>
        <taxon>Pezizomycotina</taxon>
        <taxon>Leotiomycetes</taxon>
        <taxon>Helotiales</taxon>
        <taxon>Mollisiaceae</taxon>
        <taxon>Phialocephala</taxon>
        <taxon>Phialocephala fortinii species complex</taxon>
    </lineage>
</organism>
<evidence type="ECO:0000313" key="6">
    <source>
        <dbReference type="EMBL" id="CZR62632.1"/>
    </source>
</evidence>
<keyword evidence="2" id="KW-0479">Metal-binding</keyword>
<gene>
    <name evidence="6" type="ORF">PAC_12529</name>
</gene>
<sequence>MAANFTLLQGGTLLIHGDDNHVKAVKADLLIEGNIISKIEAKITPSANTQVIDCTDKIISPGFIDTHHHLWQTLLKGRHANETLIDYFPSGNFPSSLHSPADMFWGELGGCLECLDVGTTTVVDHAHLNYSPEHSKAAIAATISSGIRSVFCYSATPRLESWEPFKLNQDLLPPWVLGTLEDLVAKNPIASGRVQLGFAFDSTYLPKEMIIATFEKVKSLGIKLITTHYVGNGHFGGSPVELYHNYGLLDSSILFSHATGASANDAKLLLQTNSHVSTTPSTEMQMGHGQPVAFSSDLKIESHCGVGADCHANNSASIVSELRLLLQSARSSHAQKFEEVGKTPKKVYKTVEEAFNLGTIGGARAINMEDKLGSLKTGKFADILVWDAMSSGMVCASQFDPVAAVVLHSSPADLEMVIVDGVVKKSEWMLKDIDLSVGGEMWSSEEGVKSWRDIAKELVKRRTAMQEKLDKIDMEAAKKGVIKAFYIDESTIVDEI</sequence>
<dbReference type="OrthoDB" id="194468at2759"/>
<dbReference type="Gene3D" id="3.20.20.140">
    <property type="entry name" value="Metal-dependent hydrolases"/>
    <property type="match status" value="1"/>
</dbReference>
<dbReference type="SUPFAM" id="SSF51556">
    <property type="entry name" value="Metallo-dependent hydrolases"/>
    <property type="match status" value="1"/>
</dbReference>
<proteinExistence type="predicted"/>
<accession>A0A1L7XC86</accession>
<dbReference type="Pfam" id="PF01979">
    <property type="entry name" value="Amidohydro_1"/>
    <property type="match status" value="2"/>
</dbReference>
<dbReference type="PANTHER" id="PTHR11271:SF37">
    <property type="entry name" value="FAMILY PROTEIN, PUTATIVE (AFU_ORTHOLOGUE AFUA_4G00460)-RELATED"/>
    <property type="match status" value="1"/>
</dbReference>
<feature type="domain" description="Amidohydrolase-related" evidence="5">
    <location>
        <begin position="230"/>
        <end position="423"/>
    </location>
</feature>
<evidence type="ECO:0000256" key="4">
    <source>
        <dbReference type="ARBA" id="ARBA00022833"/>
    </source>
</evidence>
<dbReference type="PANTHER" id="PTHR11271">
    <property type="entry name" value="GUANINE DEAMINASE"/>
    <property type="match status" value="1"/>
</dbReference>
<protein>
    <submittedName>
        <fullName evidence="6">Related to cytosine deaminase and related metal-dependent hydrolases</fullName>
    </submittedName>
</protein>
<dbReference type="SUPFAM" id="SSF51338">
    <property type="entry name" value="Composite domain of metallo-dependent hydrolases"/>
    <property type="match status" value="1"/>
</dbReference>
<keyword evidence="4" id="KW-0862">Zinc</keyword>
<name>A0A1L7XC86_9HELO</name>
<keyword evidence="3 6" id="KW-0378">Hydrolase</keyword>
<comment type="cofactor">
    <cofactor evidence="1">
        <name>Zn(2+)</name>
        <dbReference type="ChEBI" id="CHEBI:29105"/>
    </cofactor>
</comment>
<dbReference type="GO" id="GO:0019239">
    <property type="term" value="F:deaminase activity"/>
    <property type="evidence" value="ECO:0007669"/>
    <property type="project" value="TreeGrafter"/>
</dbReference>
<dbReference type="InterPro" id="IPR006680">
    <property type="entry name" value="Amidohydro-rel"/>
</dbReference>
<dbReference type="GO" id="GO:0005829">
    <property type="term" value="C:cytosol"/>
    <property type="evidence" value="ECO:0007669"/>
    <property type="project" value="TreeGrafter"/>
</dbReference>
<evidence type="ECO:0000259" key="5">
    <source>
        <dbReference type="Pfam" id="PF01979"/>
    </source>
</evidence>
<evidence type="ECO:0000313" key="7">
    <source>
        <dbReference type="Proteomes" id="UP000184330"/>
    </source>
</evidence>
<evidence type="ECO:0000256" key="3">
    <source>
        <dbReference type="ARBA" id="ARBA00022801"/>
    </source>
</evidence>
<dbReference type="Gene3D" id="2.30.40.10">
    <property type="entry name" value="Urease, subunit C, domain 1"/>
    <property type="match status" value="1"/>
</dbReference>
<dbReference type="GO" id="GO:0046872">
    <property type="term" value="F:metal ion binding"/>
    <property type="evidence" value="ECO:0007669"/>
    <property type="project" value="UniProtKB-KW"/>
</dbReference>
<dbReference type="AlphaFoldDB" id="A0A1L7XC86"/>
<keyword evidence="7" id="KW-1185">Reference proteome</keyword>
<dbReference type="Proteomes" id="UP000184330">
    <property type="component" value="Unassembled WGS sequence"/>
</dbReference>
<reference evidence="6 7" key="1">
    <citation type="submission" date="2016-03" db="EMBL/GenBank/DDBJ databases">
        <authorList>
            <person name="Ploux O."/>
        </authorList>
    </citation>
    <scope>NUCLEOTIDE SEQUENCE [LARGE SCALE GENOMIC DNA]</scope>
    <source>
        <strain evidence="6 7">UAMH 11012</strain>
    </source>
</reference>
<evidence type="ECO:0000256" key="1">
    <source>
        <dbReference type="ARBA" id="ARBA00001947"/>
    </source>
</evidence>
<dbReference type="InterPro" id="IPR011059">
    <property type="entry name" value="Metal-dep_hydrolase_composite"/>
</dbReference>
<dbReference type="InterPro" id="IPR051607">
    <property type="entry name" value="Metallo-dep_hydrolases"/>
</dbReference>
<dbReference type="STRING" id="576137.A0A1L7XC86"/>
<dbReference type="InterPro" id="IPR032466">
    <property type="entry name" value="Metal_Hydrolase"/>
</dbReference>